<evidence type="ECO:0000313" key="6">
    <source>
        <dbReference type="EMBL" id="NMF89063.1"/>
    </source>
</evidence>
<keyword evidence="4" id="KW-0804">Transcription</keyword>
<keyword evidence="3" id="KW-0238">DNA-binding</keyword>
<dbReference type="SUPFAM" id="SSF53850">
    <property type="entry name" value="Periplasmic binding protein-like II"/>
    <property type="match status" value="1"/>
</dbReference>
<dbReference type="InterPro" id="IPR000847">
    <property type="entry name" value="LysR_HTH_N"/>
</dbReference>
<dbReference type="Proteomes" id="UP000652074">
    <property type="component" value="Unassembled WGS sequence"/>
</dbReference>
<protein>
    <submittedName>
        <fullName evidence="6">LysR family transcriptional regulator</fullName>
    </submittedName>
</protein>
<dbReference type="InterPro" id="IPR036388">
    <property type="entry name" value="WH-like_DNA-bd_sf"/>
</dbReference>
<dbReference type="Gene3D" id="3.40.190.10">
    <property type="entry name" value="Periplasmic binding protein-like II"/>
    <property type="match status" value="2"/>
</dbReference>
<dbReference type="PRINTS" id="PR00039">
    <property type="entry name" value="HTHLYSR"/>
</dbReference>
<accession>A0ABX1MM71</accession>
<dbReference type="InterPro" id="IPR036390">
    <property type="entry name" value="WH_DNA-bd_sf"/>
</dbReference>
<evidence type="ECO:0000256" key="3">
    <source>
        <dbReference type="ARBA" id="ARBA00023125"/>
    </source>
</evidence>
<dbReference type="Pfam" id="PF03466">
    <property type="entry name" value="LysR_substrate"/>
    <property type="match status" value="1"/>
</dbReference>
<comment type="similarity">
    <text evidence="1">Belongs to the LysR transcriptional regulatory family.</text>
</comment>
<name>A0ABX1MM71_9RHOO</name>
<dbReference type="PANTHER" id="PTHR30579">
    <property type="entry name" value="TRANSCRIPTIONAL REGULATOR"/>
    <property type="match status" value="1"/>
</dbReference>
<reference evidence="6 7" key="1">
    <citation type="submission" date="2019-12" db="EMBL/GenBank/DDBJ databases">
        <title>Comparative genomics gives insights into the taxonomy of the Azoarcus-Aromatoleum group and reveals separate origins of nif in the plant-associated Azoarcus and non-plant-associated Aromatoleum sub-groups.</title>
        <authorList>
            <person name="Lafos M."/>
            <person name="Maluk M."/>
            <person name="Batista M."/>
            <person name="Junghare M."/>
            <person name="Carmona M."/>
            <person name="Faoro H."/>
            <person name="Cruz L.M."/>
            <person name="Battistoni F."/>
            <person name="De Souza E."/>
            <person name="Pedrosa F."/>
            <person name="Chen W.-M."/>
            <person name="Poole P.S."/>
            <person name="Dixon R.A."/>
            <person name="James E.K."/>
        </authorList>
    </citation>
    <scope>NUCLEOTIDE SEQUENCE [LARGE SCALE GENOMIC DNA]</scope>
    <source>
        <strain evidence="6 7">ToN1</strain>
    </source>
</reference>
<evidence type="ECO:0000259" key="5">
    <source>
        <dbReference type="PROSITE" id="PS50931"/>
    </source>
</evidence>
<dbReference type="SUPFAM" id="SSF46785">
    <property type="entry name" value="Winged helix' DNA-binding domain"/>
    <property type="match status" value="1"/>
</dbReference>
<evidence type="ECO:0000256" key="2">
    <source>
        <dbReference type="ARBA" id="ARBA00023015"/>
    </source>
</evidence>
<dbReference type="PANTHER" id="PTHR30579:SF7">
    <property type="entry name" value="HTH-TYPE TRANSCRIPTIONAL REGULATOR LRHA-RELATED"/>
    <property type="match status" value="1"/>
</dbReference>
<evidence type="ECO:0000256" key="1">
    <source>
        <dbReference type="ARBA" id="ARBA00009437"/>
    </source>
</evidence>
<dbReference type="RefSeq" id="WP_169206444.1">
    <property type="nucleotide sequence ID" value="NZ_CP059560.1"/>
</dbReference>
<dbReference type="EMBL" id="WTVR01000019">
    <property type="protein sequence ID" value="NMF89063.1"/>
    <property type="molecule type" value="Genomic_DNA"/>
</dbReference>
<gene>
    <name evidence="6" type="ORF">GPA26_11315</name>
</gene>
<dbReference type="InterPro" id="IPR050176">
    <property type="entry name" value="LTTR"/>
</dbReference>
<dbReference type="InterPro" id="IPR005119">
    <property type="entry name" value="LysR_subst-bd"/>
</dbReference>
<keyword evidence="2" id="KW-0805">Transcription regulation</keyword>
<comment type="caution">
    <text evidence="6">The sequence shown here is derived from an EMBL/GenBank/DDBJ whole genome shotgun (WGS) entry which is preliminary data.</text>
</comment>
<dbReference type="PROSITE" id="PS50931">
    <property type="entry name" value="HTH_LYSR"/>
    <property type="match status" value="1"/>
</dbReference>
<evidence type="ECO:0000256" key="4">
    <source>
        <dbReference type="ARBA" id="ARBA00023163"/>
    </source>
</evidence>
<proteinExistence type="inferred from homology"/>
<dbReference type="Pfam" id="PF00126">
    <property type="entry name" value="HTH_1"/>
    <property type="match status" value="1"/>
</dbReference>
<dbReference type="Gene3D" id="1.10.10.10">
    <property type="entry name" value="Winged helix-like DNA-binding domain superfamily/Winged helix DNA-binding domain"/>
    <property type="match status" value="1"/>
</dbReference>
<keyword evidence="7" id="KW-1185">Reference proteome</keyword>
<sequence length="304" mass="32973">MQNIPTELLRTFVKAVETGSFTRAGEIVGRTQSAVSLQIRRLEELLDAPLFVRGTHRVKLTEEGTTLVSYARRMLALNDEAVSSLRRPKVAGSVRLGAPHEYTASLLPVILGKFAQSHPGVMLEVTCDLSKNLLARQEKGEFDLVIALHDDPDERGGSKVLTEPLVWITSPDHERHTQRPLSLVVAPPPCIYRNRVLQMLGRQQRPWRIAYMSSSYSGLIAAVRAGLGVTLLAGSTVPQGVRALGERDGFPAMGQLDVRLYERRGSVTEAVRCLADYITSSFASSDAALAGASAPSSGAQMAGE</sequence>
<organism evidence="6 7">
    <name type="scientific">Aromatoleum petrolei</name>
    <dbReference type="NCBI Taxonomy" id="76116"/>
    <lineage>
        <taxon>Bacteria</taxon>
        <taxon>Pseudomonadati</taxon>
        <taxon>Pseudomonadota</taxon>
        <taxon>Betaproteobacteria</taxon>
        <taxon>Rhodocyclales</taxon>
        <taxon>Rhodocyclaceae</taxon>
        <taxon>Aromatoleum</taxon>
    </lineage>
</organism>
<evidence type="ECO:0000313" key="7">
    <source>
        <dbReference type="Proteomes" id="UP000652074"/>
    </source>
</evidence>
<feature type="domain" description="HTH lysR-type" evidence="5">
    <location>
        <begin position="4"/>
        <end position="61"/>
    </location>
</feature>